<reference evidence="1" key="1">
    <citation type="submission" date="2018-02" db="EMBL/GenBank/DDBJ databases">
        <title>Rhizophora mucronata_Transcriptome.</title>
        <authorList>
            <person name="Meera S.P."/>
            <person name="Sreeshan A."/>
            <person name="Augustine A."/>
        </authorList>
    </citation>
    <scope>NUCLEOTIDE SEQUENCE</scope>
    <source>
        <tissue evidence="1">Leaf</tissue>
    </source>
</reference>
<sequence>MLTNKDNFNIDHRSNLSYSGSLYPRQTQSMNINTQRARLSSCNTHLCVKTRFGVVPIEIHNMVGIQ</sequence>
<evidence type="ECO:0000313" key="1">
    <source>
        <dbReference type="EMBL" id="MBX56126.1"/>
    </source>
</evidence>
<accession>A0A2P2PN16</accession>
<protein>
    <submittedName>
        <fullName evidence="1">Uncharacterized protein</fullName>
    </submittedName>
</protein>
<organism evidence="1">
    <name type="scientific">Rhizophora mucronata</name>
    <name type="common">Asiatic mangrove</name>
    <dbReference type="NCBI Taxonomy" id="61149"/>
    <lineage>
        <taxon>Eukaryota</taxon>
        <taxon>Viridiplantae</taxon>
        <taxon>Streptophyta</taxon>
        <taxon>Embryophyta</taxon>
        <taxon>Tracheophyta</taxon>
        <taxon>Spermatophyta</taxon>
        <taxon>Magnoliopsida</taxon>
        <taxon>eudicotyledons</taxon>
        <taxon>Gunneridae</taxon>
        <taxon>Pentapetalae</taxon>
        <taxon>rosids</taxon>
        <taxon>fabids</taxon>
        <taxon>Malpighiales</taxon>
        <taxon>Rhizophoraceae</taxon>
        <taxon>Rhizophora</taxon>
    </lineage>
</organism>
<dbReference type="EMBL" id="GGEC01075642">
    <property type="protein sequence ID" value="MBX56126.1"/>
    <property type="molecule type" value="Transcribed_RNA"/>
</dbReference>
<name>A0A2P2PN16_RHIMU</name>
<proteinExistence type="predicted"/>
<dbReference type="AlphaFoldDB" id="A0A2P2PN16"/>